<keyword evidence="11" id="KW-1185">Reference proteome</keyword>
<gene>
    <name evidence="10" type="ORF">GCM10009069_25450</name>
</gene>
<evidence type="ECO:0000256" key="1">
    <source>
        <dbReference type="ARBA" id="ARBA00004651"/>
    </source>
</evidence>
<keyword evidence="5 8" id="KW-0812">Transmembrane</keyword>
<feature type="domain" description="EamA" evidence="9">
    <location>
        <begin position="12"/>
        <end position="146"/>
    </location>
</feature>
<evidence type="ECO:0000313" key="10">
    <source>
        <dbReference type="EMBL" id="GHB01466.1"/>
    </source>
</evidence>
<proteinExistence type="inferred from homology"/>
<evidence type="ECO:0000256" key="7">
    <source>
        <dbReference type="ARBA" id="ARBA00023136"/>
    </source>
</evidence>
<evidence type="ECO:0000313" key="11">
    <source>
        <dbReference type="Proteomes" id="UP000634004"/>
    </source>
</evidence>
<dbReference type="PANTHER" id="PTHR22911">
    <property type="entry name" value="ACYL-MALONYL CONDENSING ENZYME-RELATED"/>
    <property type="match status" value="1"/>
</dbReference>
<sequence>MNRPQEIDSRAGLFSGLAAYSMWGLFPIYFVATRAVPAPELLAHRILWSLPFGLLILIFRKQIGDTWKAIRKPRTLALLALASISLAANWGVYIYAIQIEQIFQGSLGYYINPLIYVLVAVLFFGERLSKLQGFAILLACMGVLALTIYGGQFPVISLFLACSFTIYGVLRKLIDVGAMPGLFIEVLVLILPAALYIAWLNQSGSLVFGTDTTLNWLMVASGPITVLPLLAFAFAARRIRLSTLGVLQFVGPTMQFLCGIYFGETFTAAHAICFTLIWLGVAVFAFDGWRSSRPSYALRTGPAQTRQNE</sequence>
<feature type="transmembrane region" description="Helical" evidence="8">
    <location>
        <begin position="241"/>
        <end position="262"/>
    </location>
</feature>
<keyword evidence="3" id="KW-0813">Transport</keyword>
<accession>A0A8J3CTZ2</accession>
<reference evidence="10" key="1">
    <citation type="journal article" date="2014" name="Int. J. Syst. Evol. Microbiol.">
        <title>Complete genome sequence of Corynebacterium casei LMG S-19264T (=DSM 44701T), isolated from a smear-ripened cheese.</title>
        <authorList>
            <consortium name="US DOE Joint Genome Institute (JGI-PGF)"/>
            <person name="Walter F."/>
            <person name="Albersmeier A."/>
            <person name="Kalinowski J."/>
            <person name="Ruckert C."/>
        </authorList>
    </citation>
    <scope>NUCLEOTIDE SEQUENCE</scope>
    <source>
        <strain evidence="10">KCTC 32513</strain>
    </source>
</reference>
<evidence type="ECO:0000256" key="4">
    <source>
        <dbReference type="ARBA" id="ARBA00022475"/>
    </source>
</evidence>
<feature type="transmembrane region" description="Helical" evidence="8">
    <location>
        <begin position="213"/>
        <end position="234"/>
    </location>
</feature>
<evidence type="ECO:0000256" key="3">
    <source>
        <dbReference type="ARBA" id="ARBA00022448"/>
    </source>
</evidence>
<evidence type="ECO:0000256" key="8">
    <source>
        <dbReference type="SAM" id="Phobius"/>
    </source>
</evidence>
<dbReference type="InterPro" id="IPR037185">
    <property type="entry name" value="EmrE-like"/>
</dbReference>
<dbReference type="InterPro" id="IPR004626">
    <property type="entry name" value="RarD"/>
</dbReference>
<evidence type="ECO:0000256" key="5">
    <source>
        <dbReference type="ARBA" id="ARBA00022692"/>
    </source>
</evidence>
<feature type="transmembrane region" description="Helical" evidence="8">
    <location>
        <begin position="182"/>
        <end position="201"/>
    </location>
</feature>
<comment type="subcellular location">
    <subcellularLocation>
        <location evidence="1">Cell membrane</location>
        <topology evidence="1">Multi-pass membrane protein</topology>
    </subcellularLocation>
</comment>
<dbReference type="AlphaFoldDB" id="A0A8J3CTZ2"/>
<comment type="caution">
    <text evidence="10">The sequence shown here is derived from an EMBL/GenBank/DDBJ whole genome shotgun (WGS) entry which is preliminary data.</text>
</comment>
<feature type="transmembrane region" description="Helical" evidence="8">
    <location>
        <begin position="107"/>
        <end position="124"/>
    </location>
</feature>
<feature type="transmembrane region" description="Helical" evidence="8">
    <location>
        <begin position="42"/>
        <end position="63"/>
    </location>
</feature>
<protein>
    <submittedName>
        <fullName evidence="10">Permease</fullName>
    </submittedName>
</protein>
<dbReference type="Proteomes" id="UP000634004">
    <property type="component" value="Unassembled WGS sequence"/>
</dbReference>
<keyword evidence="7 8" id="KW-0472">Membrane</keyword>
<evidence type="ECO:0000256" key="2">
    <source>
        <dbReference type="ARBA" id="ARBA00007362"/>
    </source>
</evidence>
<feature type="transmembrane region" description="Helical" evidence="8">
    <location>
        <begin position="268"/>
        <end position="289"/>
    </location>
</feature>
<dbReference type="NCBIfam" id="TIGR00688">
    <property type="entry name" value="rarD"/>
    <property type="match status" value="1"/>
</dbReference>
<comment type="similarity">
    <text evidence="2">Belongs to the EamA transporter family.</text>
</comment>
<dbReference type="Pfam" id="PF00892">
    <property type="entry name" value="EamA"/>
    <property type="match status" value="1"/>
</dbReference>
<dbReference type="RefSeq" id="WP_189499042.1">
    <property type="nucleotide sequence ID" value="NZ_BMZH01000012.1"/>
</dbReference>
<feature type="transmembrane region" description="Helical" evidence="8">
    <location>
        <begin position="12"/>
        <end position="30"/>
    </location>
</feature>
<organism evidence="10 11">
    <name type="scientific">Algimonas arctica</name>
    <dbReference type="NCBI Taxonomy" id="1479486"/>
    <lineage>
        <taxon>Bacteria</taxon>
        <taxon>Pseudomonadati</taxon>
        <taxon>Pseudomonadota</taxon>
        <taxon>Alphaproteobacteria</taxon>
        <taxon>Maricaulales</taxon>
        <taxon>Robiginitomaculaceae</taxon>
        <taxon>Algimonas</taxon>
    </lineage>
</organism>
<dbReference type="EMBL" id="BMZH01000012">
    <property type="protein sequence ID" value="GHB01466.1"/>
    <property type="molecule type" value="Genomic_DNA"/>
</dbReference>
<feature type="transmembrane region" description="Helical" evidence="8">
    <location>
        <begin position="155"/>
        <end position="170"/>
    </location>
</feature>
<keyword evidence="4" id="KW-1003">Cell membrane</keyword>
<keyword evidence="6 8" id="KW-1133">Transmembrane helix</keyword>
<dbReference type="SUPFAM" id="SSF103481">
    <property type="entry name" value="Multidrug resistance efflux transporter EmrE"/>
    <property type="match status" value="2"/>
</dbReference>
<evidence type="ECO:0000259" key="9">
    <source>
        <dbReference type="Pfam" id="PF00892"/>
    </source>
</evidence>
<dbReference type="GO" id="GO:0005886">
    <property type="term" value="C:plasma membrane"/>
    <property type="evidence" value="ECO:0007669"/>
    <property type="project" value="UniProtKB-SubCell"/>
</dbReference>
<dbReference type="InterPro" id="IPR000620">
    <property type="entry name" value="EamA_dom"/>
</dbReference>
<dbReference type="PANTHER" id="PTHR22911:SF137">
    <property type="entry name" value="SOLUTE CARRIER FAMILY 35 MEMBER G2-RELATED"/>
    <property type="match status" value="1"/>
</dbReference>
<name>A0A8J3CTZ2_9PROT</name>
<evidence type="ECO:0000256" key="6">
    <source>
        <dbReference type="ARBA" id="ARBA00022989"/>
    </source>
</evidence>
<feature type="transmembrane region" description="Helical" evidence="8">
    <location>
        <begin position="131"/>
        <end position="149"/>
    </location>
</feature>
<feature type="transmembrane region" description="Helical" evidence="8">
    <location>
        <begin position="75"/>
        <end position="95"/>
    </location>
</feature>
<reference evidence="10" key="2">
    <citation type="submission" date="2020-09" db="EMBL/GenBank/DDBJ databases">
        <authorList>
            <person name="Sun Q."/>
            <person name="Kim S."/>
        </authorList>
    </citation>
    <scope>NUCLEOTIDE SEQUENCE</scope>
    <source>
        <strain evidence="10">KCTC 32513</strain>
    </source>
</reference>